<evidence type="ECO:0000256" key="2">
    <source>
        <dbReference type="ARBA" id="ARBA00022448"/>
    </source>
</evidence>
<evidence type="ECO:0000256" key="4">
    <source>
        <dbReference type="ARBA" id="ARBA00022692"/>
    </source>
</evidence>
<accession>S0FTX1</accession>
<dbReference type="Proteomes" id="UP000014155">
    <property type="component" value="Unassembled WGS sequence"/>
</dbReference>
<dbReference type="SUPFAM" id="SSF161098">
    <property type="entry name" value="MetI-like"/>
    <property type="match status" value="1"/>
</dbReference>
<gene>
    <name evidence="9" type="ORF">CTER_1498</name>
</gene>
<keyword evidence="3" id="KW-1003">Cell membrane</keyword>
<dbReference type="GO" id="GO:0005886">
    <property type="term" value="C:plasma membrane"/>
    <property type="evidence" value="ECO:0007669"/>
    <property type="project" value="UniProtKB-SubCell"/>
</dbReference>
<evidence type="ECO:0000256" key="7">
    <source>
        <dbReference type="SAM" id="Phobius"/>
    </source>
</evidence>
<keyword evidence="6 7" id="KW-0472">Membrane</keyword>
<feature type="transmembrane region" description="Helical" evidence="7">
    <location>
        <begin position="26"/>
        <end position="48"/>
    </location>
</feature>
<dbReference type="InterPro" id="IPR000515">
    <property type="entry name" value="MetI-like"/>
</dbReference>
<keyword evidence="4 7" id="KW-0812">Transmembrane</keyword>
<dbReference type="RefSeq" id="WP_004624880.1">
    <property type="nucleotide sequence ID" value="NZ_AORV01000026.1"/>
</dbReference>
<dbReference type="AlphaFoldDB" id="S0FTX1"/>
<name>S0FTX1_RUMCE</name>
<dbReference type="PATRIC" id="fig|1195236.3.peg.1820"/>
<comment type="caution">
    <text evidence="9">The sequence shown here is derived from an EMBL/GenBank/DDBJ whole genome shotgun (WGS) entry which is preliminary data.</text>
</comment>
<proteinExistence type="predicted"/>
<sequence length="327" mass="36070">MSGDIKSAGKKPALTVRMKKIQGKHVWPYIFVLPFFVIYLAFNFYPIIYSFVISLTEWSGFGESKFVGFANYVNIFTKDPYFLKSIGNTLIFMAFDIPIVIIGGILLAAILNSSLLKGSSFLRLATFSPYITIPVAIGVLFSLLFDWNSGMINKILVGVGAIDSGINFLGVPALMRVVIILMICWKYLGYHMIFFNAGILGIPTELYEAADVDGASGFTKFTRITIPMLRPIIEFLIIMNIIWGFQLFDEPKVLLSPWTSASGGAGTVGGSKRAALTAIWNLYDTTFGTQMQYGKGAAIAYGLFIFISVFSGVALLIINRNKRKGEI</sequence>
<reference evidence="9 10" key="1">
    <citation type="journal article" date="2013" name="Genome Announc.">
        <title>Draft Genome Sequence of the Cellulolytic, Mesophilic, Anaerobic Bacterium Clostridium termitidis Strain CT1112 (DSM 5398).</title>
        <authorList>
            <person name="Lal S."/>
            <person name="Ramachandran U."/>
            <person name="Zhang X."/>
            <person name="Munir R."/>
            <person name="Sparling R."/>
            <person name="Levin D.B."/>
        </authorList>
    </citation>
    <scope>NUCLEOTIDE SEQUENCE [LARGE SCALE GENOMIC DNA]</scope>
    <source>
        <strain evidence="9 10">CT1112</strain>
    </source>
</reference>
<evidence type="ECO:0000259" key="8">
    <source>
        <dbReference type="PROSITE" id="PS50928"/>
    </source>
</evidence>
<dbReference type="InterPro" id="IPR035906">
    <property type="entry name" value="MetI-like_sf"/>
</dbReference>
<keyword evidence="5 7" id="KW-1133">Transmembrane helix</keyword>
<dbReference type="eggNOG" id="COG1175">
    <property type="taxonomic scope" value="Bacteria"/>
</dbReference>
<feature type="transmembrane region" description="Helical" evidence="7">
    <location>
        <begin position="124"/>
        <end position="145"/>
    </location>
</feature>
<protein>
    <submittedName>
        <fullName evidence="9">ABC transporter permease protein</fullName>
    </submittedName>
</protein>
<keyword evidence="2" id="KW-0813">Transport</keyword>
<dbReference type="PANTHER" id="PTHR30193">
    <property type="entry name" value="ABC TRANSPORTER PERMEASE PROTEIN"/>
    <property type="match status" value="1"/>
</dbReference>
<dbReference type="Gene3D" id="1.10.3720.10">
    <property type="entry name" value="MetI-like"/>
    <property type="match status" value="1"/>
</dbReference>
<organism evidence="9 10">
    <name type="scientific">Ruminiclostridium cellobioparum subsp. termitidis CT1112</name>
    <dbReference type="NCBI Taxonomy" id="1195236"/>
    <lineage>
        <taxon>Bacteria</taxon>
        <taxon>Bacillati</taxon>
        <taxon>Bacillota</taxon>
        <taxon>Clostridia</taxon>
        <taxon>Eubacteriales</taxon>
        <taxon>Oscillospiraceae</taxon>
        <taxon>Ruminiclostridium</taxon>
    </lineage>
</organism>
<dbReference type="GO" id="GO:0055085">
    <property type="term" value="P:transmembrane transport"/>
    <property type="evidence" value="ECO:0007669"/>
    <property type="project" value="InterPro"/>
</dbReference>
<dbReference type="EMBL" id="AORV01000026">
    <property type="protein sequence ID" value="EMS72624.1"/>
    <property type="molecule type" value="Genomic_DNA"/>
</dbReference>
<dbReference type="PROSITE" id="PS50928">
    <property type="entry name" value="ABC_TM1"/>
    <property type="match status" value="1"/>
</dbReference>
<comment type="subcellular location">
    <subcellularLocation>
        <location evidence="1">Cell membrane</location>
        <topology evidence="1">Multi-pass membrane protein</topology>
    </subcellularLocation>
</comment>
<evidence type="ECO:0000256" key="6">
    <source>
        <dbReference type="ARBA" id="ARBA00023136"/>
    </source>
</evidence>
<keyword evidence="10" id="KW-1185">Reference proteome</keyword>
<evidence type="ECO:0000313" key="9">
    <source>
        <dbReference type="EMBL" id="EMS72624.1"/>
    </source>
</evidence>
<dbReference type="CDD" id="cd06261">
    <property type="entry name" value="TM_PBP2"/>
    <property type="match status" value="1"/>
</dbReference>
<feature type="transmembrane region" description="Helical" evidence="7">
    <location>
        <begin position="228"/>
        <end position="248"/>
    </location>
</feature>
<feature type="transmembrane region" description="Helical" evidence="7">
    <location>
        <begin position="165"/>
        <end position="185"/>
    </location>
</feature>
<evidence type="ECO:0000256" key="1">
    <source>
        <dbReference type="ARBA" id="ARBA00004651"/>
    </source>
</evidence>
<feature type="transmembrane region" description="Helical" evidence="7">
    <location>
        <begin position="298"/>
        <end position="318"/>
    </location>
</feature>
<evidence type="ECO:0000256" key="3">
    <source>
        <dbReference type="ARBA" id="ARBA00022475"/>
    </source>
</evidence>
<dbReference type="STRING" id="1195236.CTER_1498"/>
<dbReference type="PANTHER" id="PTHR30193:SF37">
    <property type="entry name" value="INNER MEMBRANE ABC TRANSPORTER PERMEASE PROTEIN YCJO"/>
    <property type="match status" value="1"/>
</dbReference>
<feature type="domain" description="ABC transmembrane type-1" evidence="8">
    <location>
        <begin position="86"/>
        <end position="314"/>
    </location>
</feature>
<evidence type="ECO:0000256" key="5">
    <source>
        <dbReference type="ARBA" id="ARBA00022989"/>
    </source>
</evidence>
<evidence type="ECO:0000313" key="10">
    <source>
        <dbReference type="Proteomes" id="UP000014155"/>
    </source>
</evidence>
<feature type="transmembrane region" description="Helical" evidence="7">
    <location>
        <begin position="90"/>
        <end position="112"/>
    </location>
</feature>
<dbReference type="InterPro" id="IPR051393">
    <property type="entry name" value="ABC_transporter_permease"/>
</dbReference>